<protein>
    <submittedName>
        <fullName evidence="1">Uncharacterized protein</fullName>
    </submittedName>
</protein>
<sequence length="474" mass="56512">MREAKLYKALVQLDGHELNRLHKFITSPYFNRNQAIIKLFEWIKDDLKREKSTELSKEELWNLCFAPNEKYDDGRFRKLQSDLLKLVEEYYAQEAFEANPIHKAKYLLESIYNKDLEDLQSGTLKTAKRLAEEQILKPASFYYYQYEIEQNIFNLTRSQVERNAKSNIEEIAENLDRFYLAEKLRYYCTILNHQHLADLNYKMLFIDQIIQHVESNDYNDVPPIVIYHQILLSYKEPEERKHYDKIKKLIEEHIHLFPETEVAEILDSALNYCIKRMNSGEAEFVKEAFQLYQKWLDRGLLKVRGKIDPFHFKNIVTIGLRLKEFDWIEEFIHENNAFLDEKVRDNAVTFNLAQLYFYKKDYPKVISQLSQVEYDDITYNLNSKTLLMASYYELDEIEALGSLLDTFRVYLSRNKELPASRRKHYLSTISIVRKLSKIVPGDKKEIEKLQKEVDTTQGVVSKNWILEKLTLLNK</sequence>
<gene>
    <name evidence="1" type="ORF">IPP15_01890</name>
</gene>
<dbReference type="AlphaFoldDB" id="A0A9D7XLJ1"/>
<dbReference type="EMBL" id="JADKGY010000001">
    <property type="protein sequence ID" value="MBK9981174.1"/>
    <property type="molecule type" value="Genomic_DNA"/>
</dbReference>
<organism evidence="1 2">
    <name type="scientific">Candidatus Opimibacter skivensis</name>
    <dbReference type="NCBI Taxonomy" id="2982028"/>
    <lineage>
        <taxon>Bacteria</taxon>
        <taxon>Pseudomonadati</taxon>
        <taxon>Bacteroidota</taxon>
        <taxon>Saprospiria</taxon>
        <taxon>Saprospirales</taxon>
        <taxon>Saprospiraceae</taxon>
        <taxon>Candidatus Opimibacter</taxon>
    </lineage>
</organism>
<accession>A0A9D7XLJ1</accession>
<reference evidence="1 2" key="1">
    <citation type="submission" date="2020-10" db="EMBL/GenBank/DDBJ databases">
        <title>Connecting structure to function with the recovery of over 1000 high-quality activated sludge metagenome-assembled genomes encoding full-length rRNA genes using long-read sequencing.</title>
        <authorList>
            <person name="Singleton C.M."/>
            <person name="Petriglieri F."/>
            <person name="Kristensen J.M."/>
            <person name="Kirkegaard R.H."/>
            <person name="Michaelsen T.Y."/>
            <person name="Andersen M.H."/>
            <person name="Karst S.M."/>
            <person name="Dueholm M.S."/>
            <person name="Nielsen P.H."/>
            <person name="Albertsen M."/>
        </authorList>
    </citation>
    <scope>NUCLEOTIDE SEQUENCE [LARGE SCALE GENOMIC DNA]</scope>
    <source>
        <strain evidence="1">Ribe_18-Q3-R11-54_MAXAC.273</strain>
    </source>
</reference>
<evidence type="ECO:0000313" key="1">
    <source>
        <dbReference type="EMBL" id="MBK9981174.1"/>
    </source>
</evidence>
<dbReference type="Proteomes" id="UP000808337">
    <property type="component" value="Unassembled WGS sequence"/>
</dbReference>
<evidence type="ECO:0000313" key="2">
    <source>
        <dbReference type="Proteomes" id="UP000808337"/>
    </source>
</evidence>
<proteinExistence type="predicted"/>
<name>A0A9D7XLJ1_9BACT</name>
<comment type="caution">
    <text evidence="1">The sequence shown here is derived from an EMBL/GenBank/DDBJ whole genome shotgun (WGS) entry which is preliminary data.</text>
</comment>